<dbReference type="RefSeq" id="XP_003061311.1">
    <property type="nucleotide sequence ID" value="XM_003061265.1"/>
</dbReference>
<dbReference type="SUPFAM" id="SSF90209">
    <property type="entry name" value="Ran binding protein zinc finger-like"/>
    <property type="match status" value="1"/>
</dbReference>
<feature type="compositionally biased region" description="Low complexity" evidence="5">
    <location>
        <begin position="43"/>
        <end position="57"/>
    </location>
</feature>
<feature type="region of interest" description="Disordered" evidence="5">
    <location>
        <begin position="1"/>
        <end position="155"/>
    </location>
</feature>
<evidence type="ECO:0000256" key="4">
    <source>
        <dbReference type="PROSITE-ProRule" id="PRU00322"/>
    </source>
</evidence>
<organism evidence="8">
    <name type="scientific">Micromonas pusilla (strain CCMP1545)</name>
    <name type="common">Picoplanktonic green alga</name>
    <dbReference type="NCBI Taxonomy" id="564608"/>
    <lineage>
        <taxon>Eukaryota</taxon>
        <taxon>Viridiplantae</taxon>
        <taxon>Chlorophyta</taxon>
        <taxon>Mamiellophyceae</taxon>
        <taxon>Mamiellales</taxon>
        <taxon>Mamiellaceae</taxon>
        <taxon>Micromonas</taxon>
    </lineage>
</organism>
<keyword evidence="3" id="KW-0862">Zinc</keyword>
<feature type="compositionally biased region" description="Basic and acidic residues" evidence="5">
    <location>
        <begin position="212"/>
        <end position="229"/>
    </location>
</feature>
<keyword evidence="8" id="KW-1185">Reference proteome</keyword>
<evidence type="ECO:0000313" key="8">
    <source>
        <dbReference type="Proteomes" id="UP000001876"/>
    </source>
</evidence>
<dbReference type="GeneID" id="9686482"/>
<feature type="compositionally biased region" description="Pro residues" evidence="5">
    <location>
        <begin position="324"/>
        <end position="338"/>
    </location>
</feature>
<dbReference type="PROSITE" id="PS50199">
    <property type="entry name" value="ZF_RANBP2_2"/>
    <property type="match status" value="1"/>
</dbReference>
<name>C1N004_MICPC</name>
<dbReference type="InterPro" id="IPR001876">
    <property type="entry name" value="Znf_RanBP2"/>
</dbReference>
<dbReference type="KEGG" id="mpp:MICPUCDRAFT_41426"/>
<feature type="compositionally biased region" description="Basic and acidic residues" evidence="5">
    <location>
        <begin position="341"/>
        <end position="350"/>
    </location>
</feature>
<dbReference type="Proteomes" id="UP000001876">
    <property type="component" value="Unassembled WGS sequence"/>
</dbReference>
<feature type="compositionally biased region" description="Basic and acidic residues" evidence="5">
    <location>
        <begin position="116"/>
        <end position="132"/>
    </location>
</feature>
<dbReference type="AlphaFoldDB" id="C1N004"/>
<dbReference type="GO" id="GO:0008270">
    <property type="term" value="F:zinc ion binding"/>
    <property type="evidence" value="ECO:0007669"/>
    <property type="project" value="UniProtKB-KW"/>
</dbReference>
<evidence type="ECO:0000256" key="5">
    <source>
        <dbReference type="SAM" id="MobiDB-lite"/>
    </source>
</evidence>
<evidence type="ECO:0000259" key="6">
    <source>
        <dbReference type="PROSITE" id="PS50199"/>
    </source>
</evidence>
<dbReference type="InterPro" id="IPR036443">
    <property type="entry name" value="Znf_RanBP2_sf"/>
</dbReference>
<feature type="compositionally biased region" description="Low complexity" evidence="5">
    <location>
        <begin position="84"/>
        <end position="99"/>
    </location>
</feature>
<proteinExistence type="predicted"/>
<feature type="compositionally biased region" description="Pro residues" evidence="5">
    <location>
        <begin position="305"/>
        <end position="316"/>
    </location>
</feature>
<dbReference type="EMBL" id="GG663743">
    <property type="protein sequence ID" value="EEH54961.1"/>
    <property type="molecule type" value="Genomic_DNA"/>
</dbReference>
<evidence type="ECO:0000256" key="3">
    <source>
        <dbReference type="ARBA" id="ARBA00022833"/>
    </source>
</evidence>
<accession>C1N004</accession>
<sequence length="451" mass="46764">MSGPAAGVAREKSGGARRAKALSSVDASAKKRPRKGVVEKSKSGAARRGATRGIAASRDGDGDDDVRSSQSRRRDGPRAGGGDASSSDASSAPESDASPVGPLSHAGASGTSSDDDALRGGDRGGDRGDRARARPAVISRTHSSPYSIAETFDPSAHDPAVLVAACGRPLRPEDERPVPLPSRGGTSSAGATLREWRCVECARVNDASRRDCARCGGLGEKRSGDEKNPPRKIKRAADPFPPLGAAAAVGSDADDEPALLRVLLPNLTGADVGADVGAERRGGDRDRDDASWASRVAAEYETDEFPPPPPPPPPPWADAFAAEFPPPPPPPGPPPPSQPRRVVDENDYKIVTDTSPPSRRRPDASSPPNRADALEALTAALAAAANADPISDGHVSIKSHVDDAAATALRLAREAASDAFEEHLALTREDLEDVVEAVDGAMDAMERKLAR</sequence>
<keyword evidence="2 4" id="KW-0863">Zinc-finger</keyword>
<feature type="domain" description="RanBP2-type" evidence="6">
    <location>
        <begin position="188"/>
        <end position="221"/>
    </location>
</feature>
<feature type="region of interest" description="Disordered" evidence="5">
    <location>
        <begin position="212"/>
        <end position="370"/>
    </location>
</feature>
<keyword evidence="1" id="KW-0479">Metal-binding</keyword>
<protein>
    <submittedName>
        <fullName evidence="7">Predicted protein</fullName>
    </submittedName>
</protein>
<evidence type="ECO:0000256" key="2">
    <source>
        <dbReference type="ARBA" id="ARBA00022771"/>
    </source>
</evidence>
<reference evidence="7 8" key="1">
    <citation type="journal article" date="2009" name="Science">
        <title>Green evolution and dynamic adaptations revealed by genomes of the marine picoeukaryotes Micromonas.</title>
        <authorList>
            <person name="Worden A.Z."/>
            <person name="Lee J.H."/>
            <person name="Mock T."/>
            <person name="Rouze P."/>
            <person name="Simmons M.P."/>
            <person name="Aerts A.L."/>
            <person name="Allen A.E."/>
            <person name="Cuvelier M.L."/>
            <person name="Derelle E."/>
            <person name="Everett M.V."/>
            <person name="Foulon E."/>
            <person name="Grimwood J."/>
            <person name="Gundlach H."/>
            <person name="Henrissat B."/>
            <person name="Napoli C."/>
            <person name="McDonald S.M."/>
            <person name="Parker M.S."/>
            <person name="Rombauts S."/>
            <person name="Salamov A."/>
            <person name="Von Dassow P."/>
            <person name="Badger J.H."/>
            <person name="Coutinho P.M."/>
            <person name="Demir E."/>
            <person name="Dubchak I."/>
            <person name="Gentemann C."/>
            <person name="Eikrem W."/>
            <person name="Gready J.E."/>
            <person name="John U."/>
            <person name="Lanier W."/>
            <person name="Lindquist E.A."/>
            <person name="Lucas S."/>
            <person name="Mayer K.F."/>
            <person name="Moreau H."/>
            <person name="Not F."/>
            <person name="Otillar R."/>
            <person name="Panaud O."/>
            <person name="Pangilinan J."/>
            <person name="Paulsen I."/>
            <person name="Piegu B."/>
            <person name="Poliakov A."/>
            <person name="Robbens S."/>
            <person name="Schmutz J."/>
            <person name="Toulza E."/>
            <person name="Wyss T."/>
            <person name="Zelensky A."/>
            <person name="Zhou K."/>
            <person name="Armbrust E.V."/>
            <person name="Bhattacharya D."/>
            <person name="Goodenough U.W."/>
            <person name="Van de Peer Y."/>
            <person name="Grigoriev I.V."/>
        </authorList>
    </citation>
    <scope>NUCLEOTIDE SEQUENCE [LARGE SCALE GENOMIC DNA]</scope>
    <source>
        <strain evidence="7 8">CCMP1545</strain>
    </source>
</reference>
<feature type="compositionally biased region" description="Basic and acidic residues" evidence="5">
    <location>
        <begin position="277"/>
        <end position="290"/>
    </location>
</feature>
<gene>
    <name evidence="7" type="ORF">MICPUCDRAFT_41426</name>
</gene>
<evidence type="ECO:0000256" key="1">
    <source>
        <dbReference type="ARBA" id="ARBA00022723"/>
    </source>
</evidence>
<dbReference type="PROSITE" id="PS01358">
    <property type="entry name" value="ZF_RANBP2_1"/>
    <property type="match status" value="1"/>
</dbReference>
<evidence type="ECO:0000313" key="7">
    <source>
        <dbReference type="EMBL" id="EEH54961.1"/>
    </source>
</evidence>